<evidence type="ECO:0000313" key="2">
    <source>
        <dbReference type="Proteomes" id="UP001141552"/>
    </source>
</evidence>
<name>A0A9Q0J3M2_9ROSI</name>
<comment type="caution">
    <text evidence="1">The sequence shown here is derived from an EMBL/GenBank/DDBJ whole genome shotgun (WGS) entry which is preliminary data.</text>
</comment>
<gene>
    <name evidence="1" type="ORF">Tsubulata_048834</name>
</gene>
<organism evidence="1 2">
    <name type="scientific">Turnera subulata</name>
    <dbReference type="NCBI Taxonomy" id="218843"/>
    <lineage>
        <taxon>Eukaryota</taxon>
        <taxon>Viridiplantae</taxon>
        <taxon>Streptophyta</taxon>
        <taxon>Embryophyta</taxon>
        <taxon>Tracheophyta</taxon>
        <taxon>Spermatophyta</taxon>
        <taxon>Magnoliopsida</taxon>
        <taxon>eudicotyledons</taxon>
        <taxon>Gunneridae</taxon>
        <taxon>Pentapetalae</taxon>
        <taxon>rosids</taxon>
        <taxon>fabids</taxon>
        <taxon>Malpighiales</taxon>
        <taxon>Passifloraceae</taxon>
        <taxon>Turnera</taxon>
    </lineage>
</organism>
<dbReference type="EMBL" id="JAKUCV010006676">
    <property type="protein sequence ID" value="KAJ4826410.1"/>
    <property type="molecule type" value="Genomic_DNA"/>
</dbReference>
<evidence type="ECO:0000313" key="1">
    <source>
        <dbReference type="EMBL" id="KAJ4826410.1"/>
    </source>
</evidence>
<accession>A0A9Q0J3M2</accession>
<protein>
    <submittedName>
        <fullName evidence="1">Uncharacterized protein</fullName>
    </submittedName>
</protein>
<keyword evidence="2" id="KW-1185">Reference proteome</keyword>
<sequence length="37" mass="4286">MNVLLKIGMTNLNRLNSTSSAMVEQLSFYFWNCSLRC</sequence>
<dbReference type="AlphaFoldDB" id="A0A9Q0J3M2"/>
<reference evidence="1" key="2">
    <citation type="journal article" date="2023" name="Plants (Basel)">
        <title>Annotation of the Turnera subulata (Passifloraceae) Draft Genome Reveals the S-Locus Evolved after the Divergence of Turneroideae from Passifloroideae in a Stepwise Manner.</title>
        <authorList>
            <person name="Henning P.M."/>
            <person name="Roalson E.H."/>
            <person name="Mir W."/>
            <person name="McCubbin A.G."/>
            <person name="Shore J.S."/>
        </authorList>
    </citation>
    <scope>NUCLEOTIDE SEQUENCE</scope>
    <source>
        <strain evidence="1">F60SS</strain>
    </source>
</reference>
<reference evidence="1" key="1">
    <citation type="submission" date="2022-02" db="EMBL/GenBank/DDBJ databases">
        <authorList>
            <person name="Henning P.M."/>
            <person name="McCubbin A.G."/>
            <person name="Shore J.S."/>
        </authorList>
    </citation>
    <scope>NUCLEOTIDE SEQUENCE</scope>
    <source>
        <strain evidence="1">F60SS</strain>
        <tissue evidence="1">Leaves</tissue>
    </source>
</reference>
<proteinExistence type="predicted"/>
<dbReference type="Proteomes" id="UP001141552">
    <property type="component" value="Unassembled WGS sequence"/>
</dbReference>